<evidence type="ECO:0000256" key="9">
    <source>
        <dbReference type="PIRSR" id="PIRSR500134-2"/>
    </source>
</evidence>
<organism evidence="12 13">
    <name type="scientific">Thermobaculum terrenum (strain ATCC BAA-798 / CCMEE 7001 / YNP1)</name>
    <dbReference type="NCBI Taxonomy" id="525904"/>
    <lineage>
        <taxon>Bacteria</taxon>
        <taxon>Bacillati</taxon>
        <taxon>Chloroflexota</taxon>
        <taxon>Chloroflexia</taxon>
        <taxon>Candidatus Thermobaculales</taxon>
        <taxon>Candidatus Thermobaculaceae</taxon>
        <taxon>Thermobaculum</taxon>
    </lineage>
</organism>
<dbReference type="PIRSF" id="PIRSF500134">
    <property type="entry name" value="UDPglc_DH_bac"/>
    <property type="match status" value="1"/>
</dbReference>
<dbReference type="EC" id="1.1.1.22" evidence="3 7"/>
<evidence type="ECO:0000256" key="1">
    <source>
        <dbReference type="ARBA" id="ARBA00004701"/>
    </source>
</evidence>
<dbReference type="InterPro" id="IPR036291">
    <property type="entry name" value="NAD(P)-bd_dom_sf"/>
</dbReference>
<evidence type="ECO:0000259" key="11">
    <source>
        <dbReference type="SMART" id="SM00984"/>
    </source>
</evidence>
<dbReference type="InterPro" id="IPR008927">
    <property type="entry name" value="6-PGluconate_DH-like_C_sf"/>
</dbReference>
<dbReference type="RefSeq" id="WP_012875080.1">
    <property type="nucleotide sequence ID" value="NC_013525.1"/>
</dbReference>
<dbReference type="HOGENOM" id="CLU_023810_1_2_0"/>
<feature type="binding site" evidence="9">
    <location>
        <begin position="252"/>
        <end position="256"/>
    </location>
    <ligand>
        <name>substrate</name>
    </ligand>
</feature>
<feature type="binding site" evidence="10">
    <location>
        <position position="330"/>
    </location>
    <ligand>
        <name>NAD(+)</name>
        <dbReference type="ChEBI" id="CHEBI:57540"/>
    </ligand>
</feature>
<protein>
    <recommendedName>
        <fullName evidence="3 7">UDP-glucose 6-dehydrogenase</fullName>
        <ecNumber evidence="3 7">1.1.1.22</ecNumber>
    </recommendedName>
</protein>
<keyword evidence="5 7" id="KW-0520">NAD</keyword>
<dbReference type="PIRSF" id="PIRSF000124">
    <property type="entry name" value="UDPglc_GDPman_dh"/>
    <property type="match status" value="1"/>
</dbReference>
<feature type="binding site" evidence="9">
    <location>
        <position position="207"/>
    </location>
    <ligand>
        <name>substrate</name>
    </ligand>
</feature>
<dbReference type="Gene3D" id="3.40.50.720">
    <property type="entry name" value="NAD(P)-binding Rossmann-like Domain"/>
    <property type="match status" value="2"/>
</dbReference>
<evidence type="ECO:0000256" key="7">
    <source>
        <dbReference type="PIRNR" id="PIRNR000124"/>
    </source>
</evidence>
<dbReference type="Pfam" id="PF03721">
    <property type="entry name" value="UDPG_MGDP_dh_N"/>
    <property type="match status" value="1"/>
</dbReference>
<evidence type="ECO:0000256" key="4">
    <source>
        <dbReference type="ARBA" id="ARBA00023002"/>
    </source>
</evidence>
<feature type="domain" description="UDP-glucose/GDP-mannose dehydrogenase C-terminal" evidence="11">
    <location>
        <begin position="316"/>
        <end position="418"/>
    </location>
</feature>
<dbReference type="NCBIfam" id="TIGR03026">
    <property type="entry name" value="NDP-sugDHase"/>
    <property type="match status" value="1"/>
</dbReference>
<evidence type="ECO:0000256" key="10">
    <source>
        <dbReference type="PIRSR" id="PIRSR500134-3"/>
    </source>
</evidence>
<feature type="binding site" evidence="9">
    <location>
        <begin position="155"/>
        <end position="158"/>
    </location>
    <ligand>
        <name>substrate</name>
    </ligand>
</feature>
<feature type="binding site" evidence="10">
    <location>
        <position position="158"/>
    </location>
    <ligand>
        <name>NAD(+)</name>
        <dbReference type="ChEBI" id="CHEBI:57540"/>
    </ligand>
</feature>
<gene>
    <name evidence="12" type="ordered locus">Tter_1130</name>
</gene>
<dbReference type="STRING" id="525904.Tter_1130"/>
<accession>D1CB80</accession>
<evidence type="ECO:0000256" key="2">
    <source>
        <dbReference type="ARBA" id="ARBA00006601"/>
    </source>
</evidence>
<evidence type="ECO:0000256" key="3">
    <source>
        <dbReference type="ARBA" id="ARBA00012954"/>
    </source>
</evidence>
<comment type="similarity">
    <text evidence="2 7">Belongs to the UDP-glucose/GDP-mannose dehydrogenase family.</text>
</comment>
<dbReference type="OrthoDB" id="9803238at2"/>
<dbReference type="InterPro" id="IPR014027">
    <property type="entry name" value="UDP-Glc/GDP-Man_DH_C"/>
</dbReference>
<dbReference type="GO" id="GO:0000271">
    <property type="term" value="P:polysaccharide biosynthetic process"/>
    <property type="evidence" value="ECO:0007669"/>
    <property type="project" value="InterPro"/>
</dbReference>
<proteinExistence type="inferred from homology"/>
<evidence type="ECO:0000256" key="8">
    <source>
        <dbReference type="PIRSR" id="PIRSR500134-1"/>
    </source>
</evidence>
<evidence type="ECO:0000256" key="6">
    <source>
        <dbReference type="ARBA" id="ARBA00047473"/>
    </source>
</evidence>
<evidence type="ECO:0000256" key="5">
    <source>
        <dbReference type="ARBA" id="ARBA00023027"/>
    </source>
</evidence>
<dbReference type="KEGG" id="ttr:Tter_1130"/>
<dbReference type="SUPFAM" id="SSF48179">
    <property type="entry name" value="6-phosphogluconate dehydrogenase C-terminal domain-like"/>
    <property type="match status" value="1"/>
</dbReference>
<dbReference type="UniPathway" id="UPA00038">
    <property type="reaction ID" value="UER00491"/>
</dbReference>
<feature type="active site" description="Nucleophile" evidence="8">
    <location>
        <position position="263"/>
    </location>
</feature>
<feature type="binding site" evidence="10">
    <location>
        <position position="87"/>
    </location>
    <ligand>
        <name>NAD(+)</name>
        <dbReference type="ChEBI" id="CHEBI:57540"/>
    </ligand>
</feature>
<dbReference type="AlphaFoldDB" id="D1CB80"/>
<dbReference type="GO" id="GO:0003979">
    <property type="term" value="F:UDP-glucose 6-dehydrogenase activity"/>
    <property type="evidence" value="ECO:0007669"/>
    <property type="project" value="UniProtKB-EC"/>
</dbReference>
<sequence>MSNITIVGCGYVGLVTGAVLSKLGNNVIGVDIDSERIAKLNAGICPIYEPGLVELINEQSRNGKLRFTTKYEEAIPDSRFVFICVNTPPSPHGGADMRFVRNAAREIGRNLSVQHKTIVINKSTMPPGSGDMVEAILSEEAQPEAEFAVVANPEFLREGSALHDMLNPDRIVLGSKDQEAAEAVASLYSSFTCPILLTNIRTAEMIKYAANAFLAMKISFINEMAQICEAIGADVRQVSTGIGLDKRIGTYFLQAGIGFGGSCFPKDAQALEYVASISDCYPRILKAVLEVNRESRRKFVTKIDKVVGGLYGKTVGVWGLAFKANTDDIREAPALDIIPELLSRGANVKVYDPAAMENARRILPERVSFCENAYAAAENAHVLAIVTDWEQFRSIDLIKVKKLMTTSKIVDGRNIFDPELVRGLGFEYVGIGIPCCPSESERYLPQASVPIWH</sequence>
<dbReference type="InterPro" id="IPR017476">
    <property type="entry name" value="UDP-Glc/GDP-Man"/>
</dbReference>
<reference evidence="13" key="1">
    <citation type="journal article" date="2010" name="Stand. Genomic Sci.">
        <title>Complete genome sequence of 'Thermobaculum terrenum' type strain (YNP1).</title>
        <authorList>
            <person name="Kiss H."/>
            <person name="Cleland D."/>
            <person name="Lapidus A."/>
            <person name="Lucas S."/>
            <person name="Glavina Del Rio T."/>
            <person name="Nolan M."/>
            <person name="Tice H."/>
            <person name="Han C."/>
            <person name="Goodwin L."/>
            <person name="Pitluck S."/>
            <person name="Liolios K."/>
            <person name="Ivanova N."/>
            <person name="Mavromatis K."/>
            <person name="Ovchinnikova G."/>
            <person name="Pati A."/>
            <person name="Chen A."/>
            <person name="Palaniappan K."/>
            <person name="Land M."/>
            <person name="Hauser L."/>
            <person name="Chang Y."/>
            <person name="Jeffries C."/>
            <person name="Lu M."/>
            <person name="Brettin T."/>
            <person name="Detter J."/>
            <person name="Goker M."/>
            <person name="Tindall B."/>
            <person name="Beck B."/>
            <person name="McDermott T."/>
            <person name="Woyke T."/>
            <person name="Bristow J."/>
            <person name="Eisen J."/>
            <person name="Markowitz V."/>
            <person name="Hugenholtz P."/>
            <person name="Kyrpides N."/>
            <person name="Klenk H."/>
            <person name="Cheng J."/>
        </authorList>
    </citation>
    <scope>NUCLEOTIDE SEQUENCE [LARGE SCALE GENOMIC DNA]</scope>
    <source>
        <strain evidence="13">ATCC BAA-798 / YNP1</strain>
    </source>
</reference>
<dbReference type="SMART" id="SM00984">
    <property type="entry name" value="UDPG_MGDP_dh_C"/>
    <property type="match status" value="1"/>
</dbReference>
<dbReference type="Pfam" id="PF03720">
    <property type="entry name" value="UDPG_MGDP_dh_C"/>
    <property type="match status" value="1"/>
</dbReference>
<dbReference type="GO" id="GO:0051287">
    <property type="term" value="F:NAD binding"/>
    <property type="evidence" value="ECO:0007669"/>
    <property type="project" value="InterPro"/>
</dbReference>
<keyword evidence="13" id="KW-1185">Reference proteome</keyword>
<dbReference type="EMBL" id="CP001825">
    <property type="protein sequence ID" value="ACZ42045.1"/>
    <property type="molecule type" value="Genomic_DNA"/>
</dbReference>
<dbReference type="InterPro" id="IPR001732">
    <property type="entry name" value="UDP-Glc/GDP-Man_DH_N"/>
</dbReference>
<dbReference type="Proteomes" id="UP000000323">
    <property type="component" value="Chromosome 1"/>
</dbReference>
<dbReference type="SUPFAM" id="SSF52413">
    <property type="entry name" value="UDP-glucose/GDP-mannose dehydrogenase C-terminal domain"/>
    <property type="match status" value="1"/>
</dbReference>
<dbReference type="GO" id="GO:0006065">
    <property type="term" value="P:UDP-glucuronate biosynthetic process"/>
    <property type="evidence" value="ECO:0007669"/>
    <property type="project" value="UniProtKB-UniPathway"/>
</dbReference>
<dbReference type="InterPro" id="IPR014026">
    <property type="entry name" value="UDP-Glc/GDP-Man_DH_dimer"/>
</dbReference>
<dbReference type="Pfam" id="PF00984">
    <property type="entry name" value="UDPG_MGDP_dh"/>
    <property type="match status" value="1"/>
</dbReference>
<evidence type="ECO:0000313" key="12">
    <source>
        <dbReference type="EMBL" id="ACZ42045.1"/>
    </source>
</evidence>
<feature type="binding site" evidence="10">
    <location>
        <position position="266"/>
    </location>
    <ligand>
        <name>NAD(+)</name>
        <dbReference type="ChEBI" id="CHEBI:57540"/>
    </ligand>
</feature>
<feature type="binding site" evidence="10">
    <location>
        <position position="124"/>
    </location>
    <ligand>
        <name>NAD(+)</name>
        <dbReference type="ChEBI" id="CHEBI:57540"/>
    </ligand>
</feature>
<dbReference type="SUPFAM" id="SSF51735">
    <property type="entry name" value="NAD(P)-binding Rossmann-fold domains"/>
    <property type="match status" value="1"/>
</dbReference>
<comment type="pathway">
    <text evidence="1">Nucleotide-sugar biosynthesis; UDP-alpha-D-glucuronate biosynthesis; UDP-alpha-D-glucuronate from UDP-alpha-D-glucose: step 1/1.</text>
</comment>
<feature type="binding site" evidence="10">
    <location>
        <position position="36"/>
    </location>
    <ligand>
        <name>NAD(+)</name>
        <dbReference type="ChEBI" id="CHEBI:57540"/>
    </ligand>
</feature>
<feature type="binding site" evidence="9">
    <location>
        <position position="323"/>
    </location>
    <ligand>
        <name>substrate</name>
    </ligand>
</feature>
<keyword evidence="4 7" id="KW-0560">Oxidoreductase</keyword>
<evidence type="ECO:0000313" key="13">
    <source>
        <dbReference type="Proteomes" id="UP000000323"/>
    </source>
</evidence>
<feature type="binding site" evidence="10">
    <location>
        <position position="31"/>
    </location>
    <ligand>
        <name>NAD(+)</name>
        <dbReference type="ChEBI" id="CHEBI:57540"/>
    </ligand>
</feature>
<dbReference type="InterPro" id="IPR028357">
    <property type="entry name" value="UDPglc_DH_bac"/>
</dbReference>
<feature type="binding site" evidence="9">
    <location>
        <position position="260"/>
    </location>
    <ligand>
        <name>substrate</name>
    </ligand>
</feature>
<name>D1CB80_THET1</name>
<dbReference type="PANTHER" id="PTHR43750:SF3">
    <property type="entry name" value="UDP-GLUCOSE 6-DEHYDROGENASE TUAD"/>
    <property type="match status" value="1"/>
</dbReference>
<dbReference type="InterPro" id="IPR036220">
    <property type="entry name" value="UDP-Glc/GDP-Man_DH_C_sf"/>
</dbReference>
<dbReference type="eggNOG" id="COG1004">
    <property type="taxonomic scope" value="Bacteria"/>
</dbReference>
<dbReference type="PANTHER" id="PTHR43750">
    <property type="entry name" value="UDP-GLUCOSE 6-DEHYDROGENASE TUAD"/>
    <property type="match status" value="1"/>
</dbReference>
<dbReference type="Gene3D" id="1.20.5.100">
    <property type="entry name" value="Cytochrome c1, transmembrane anchor, C-terminal"/>
    <property type="match status" value="1"/>
</dbReference>
<comment type="catalytic activity">
    <reaction evidence="6 7">
        <text>UDP-alpha-D-glucose + 2 NAD(+) + H2O = UDP-alpha-D-glucuronate + 2 NADH + 3 H(+)</text>
        <dbReference type="Rhea" id="RHEA:23596"/>
        <dbReference type="ChEBI" id="CHEBI:15377"/>
        <dbReference type="ChEBI" id="CHEBI:15378"/>
        <dbReference type="ChEBI" id="CHEBI:57540"/>
        <dbReference type="ChEBI" id="CHEBI:57945"/>
        <dbReference type="ChEBI" id="CHEBI:58052"/>
        <dbReference type="ChEBI" id="CHEBI:58885"/>
        <dbReference type="EC" id="1.1.1.22"/>
    </reaction>
</comment>